<dbReference type="EMBL" id="CP001798">
    <property type="protein sequence ID" value="ADE16003.1"/>
    <property type="molecule type" value="Genomic_DNA"/>
</dbReference>
<evidence type="ECO:0000313" key="2">
    <source>
        <dbReference type="Proteomes" id="UP000001844"/>
    </source>
</evidence>
<sequence>MVDVGAVAEACKEVAPDPIAFNNQWRAKQLEYTFLRTLMGKYRDFWKVTEKDRNNLIATHP</sequence>
<dbReference type="STRING" id="472759.Nhal_2941"/>
<protein>
    <submittedName>
        <fullName evidence="1">S-2-haloacid dehalogenase</fullName>
    </submittedName>
</protein>
<dbReference type="InterPro" id="IPR023198">
    <property type="entry name" value="PGP-like_dom2"/>
</dbReference>
<dbReference type="HOGENOM" id="CLU_2917971_0_0_6"/>
<dbReference type="AlphaFoldDB" id="D5BYL5"/>
<name>D5BYL5_NITHN</name>
<proteinExistence type="predicted"/>
<reference evidence="2" key="1">
    <citation type="submission" date="2010-04" db="EMBL/GenBank/DDBJ databases">
        <title>Complete genome sequence of Nitrosococcus halophilus Nc4, a salt-adapted, aerobic obligate ammonia-oxidizing sulfur purple bacterium.</title>
        <authorList>
            <consortium name="US DOE Joint Genome Institute"/>
            <person name="Campbell M.A."/>
            <person name="Malfatti S.A."/>
            <person name="Chain P.S.G."/>
            <person name="Heidelberg J.F."/>
            <person name="Ward B.B."/>
            <person name="Klotz M.G."/>
        </authorList>
    </citation>
    <scope>NUCLEOTIDE SEQUENCE [LARGE SCALE GENOMIC DNA]</scope>
    <source>
        <strain evidence="2">Nc4</strain>
    </source>
</reference>
<evidence type="ECO:0000313" key="1">
    <source>
        <dbReference type="EMBL" id="ADE16003.1"/>
    </source>
</evidence>
<dbReference type="RefSeq" id="WP_013033854.1">
    <property type="nucleotide sequence ID" value="NC_013960.1"/>
</dbReference>
<dbReference type="Gene3D" id="1.10.150.240">
    <property type="entry name" value="Putative phosphatase, domain 2"/>
    <property type="match status" value="1"/>
</dbReference>
<keyword evidence="2" id="KW-1185">Reference proteome</keyword>
<dbReference type="KEGG" id="nhl:Nhal_2941"/>
<accession>D5BYL5</accession>
<organism evidence="1 2">
    <name type="scientific">Nitrosococcus halophilus (strain Nc4)</name>
    <dbReference type="NCBI Taxonomy" id="472759"/>
    <lineage>
        <taxon>Bacteria</taxon>
        <taxon>Pseudomonadati</taxon>
        <taxon>Pseudomonadota</taxon>
        <taxon>Gammaproteobacteria</taxon>
        <taxon>Chromatiales</taxon>
        <taxon>Chromatiaceae</taxon>
        <taxon>Nitrosococcus</taxon>
    </lineage>
</organism>
<gene>
    <name evidence="1" type="ordered locus">Nhal_2941</name>
</gene>
<dbReference type="Proteomes" id="UP000001844">
    <property type="component" value="Chromosome"/>
</dbReference>